<gene>
    <name evidence="7" type="ORF">D7V32_16675</name>
</gene>
<proteinExistence type="inferred from homology"/>
<dbReference type="GO" id="GO:0004519">
    <property type="term" value="F:endonuclease activity"/>
    <property type="evidence" value="ECO:0007669"/>
    <property type="project" value="UniProtKB-KW"/>
</dbReference>
<comment type="similarity">
    <text evidence="1">Belongs to the YoeB family.</text>
</comment>
<dbReference type="InterPro" id="IPR009614">
    <property type="entry name" value="YoeB_toxin"/>
</dbReference>
<keyword evidence="3" id="KW-0540">Nuclease</keyword>
<dbReference type="AlphaFoldDB" id="A0A3A8EGC1"/>
<evidence type="ECO:0000256" key="2">
    <source>
        <dbReference type="ARBA" id="ARBA00022649"/>
    </source>
</evidence>
<dbReference type="PANTHER" id="PTHR38039">
    <property type="entry name" value="TOXIN YOEB"/>
    <property type="match status" value="1"/>
</dbReference>
<organism evidence="7 8">
    <name type="scientific">Acinetobacter tianfuensis</name>
    <dbReference type="NCBI Taxonomy" id="2419603"/>
    <lineage>
        <taxon>Bacteria</taxon>
        <taxon>Pseudomonadati</taxon>
        <taxon>Pseudomonadota</taxon>
        <taxon>Gammaproteobacteria</taxon>
        <taxon>Moraxellales</taxon>
        <taxon>Moraxellaceae</taxon>
        <taxon>Acinetobacter</taxon>
    </lineage>
</organism>
<name>A0A3A8EGC1_9GAMM</name>
<comment type="caution">
    <text evidence="7">The sequence shown here is derived from an EMBL/GenBank/DDBJ whole genome shotgun (WGS) entry which is preliminary data.</text>
</comment>
<dbReference type="OrthoDB" id="9801102at2"/>
<evidence type="ECO:0000256" key="1">
    <source>
        <dbReference type="ARBA" id="ARBA00008172"/>
    </source>
</evidence>
<dbReference type="RefSeq" id="WP_106986750.1">
    <property type="nucleotide sequence ID" value="NZ_RAXV01000068.1"/>
</dbReference>
<keyword evidence="2" id="KW-1277">Toxin-antitoxin system</keyword>
<dbReference type="EMBL" id="RAXV01000068">
    <property type="protein sequence ID" value="RKG29064.1"/>
    <property type="molecule type" value="Genomic_DNA"/>
</dbReference>
<dbReference type="SUPFAM" id="SSF143011">
    <property type="entry name" value="RelE-like"/>
    <property type="match status" value="1"/>
</dbReference>
<protein>
    <recommendedName>
        <fullName evidence="6">Putative mRNA interferase YoeB</fullName>
    </recommendedName>
</protein>
<evidence type="ECO:0000256" key="6">
    <source>
        <dbReference type="ARBA" id="ARBA00030388"/>
    </source>
</evidence>
<dbReference type="InterPro" id="IPR035093">
    <property type="entry name" value="RelE/ParE_toxin_dom_sf"/>
</dbReference>
<dbReference type="NCBIfam" id="TIGR02116">
    <property type="entry name" value="toxin_Txe_YoeB"/>
    <property type="match status" value="1"/>
</dbReference>
<evidence type="ECO:0000256" key="4">
    <source>
        <dbReference type="ARBA" id="ARBA00022759"/>
    </source>
</evidence>
<evidence type="ECO:0000313" key="7">
    <source>
        <dbReference type="EMBL" id="RKG29064.1"/>
    </source>
</evidence>
<dbReference type="GO" id="GO:0016787">
    <property type="term" value="F:hydrolase activity"/>
    <property type="evidence" value="ECO:0007669"/>
    <property type="project" value="UniProtKB-KW"/>
</dbReference>
<keyword evidence="5" id="KW-0378">Hydrolase</keyword>
<evidence type="ECO:0000256" key="3">
    <source>
        <dbReference type="ARBA" id="ARBA00022722"/>
    </source>
</evidence>
<evidence type="ECO:0000313" key="8">
    <source>
        <dbReference type="Proteomes" id="UP000282388"/>
    </source>
</evidence>
<reference evidence="7 8" key="1">
    <citation type="submission" date="2018-09" db="EMBL/GenBank/DDBJ databases">
        <title>The draft genome of Acinetobacter spp. strains.</title>
        <authorList>
            <person name="Qin J."/>
            <person name="Feng Y."/>
            <person name="Zong Z."/>
        </authorList>
    </citation>
    <scope>NUCLEOTIDE SEQUENCE [LARGE SCALE GENOMIC DNA]</scope>
    <source>
        <strain evidence="7 8">WCHAc060012</strain>
    </source>
</reference>
<keyword evidence="8" id="KW-1185">Reference proteome</keyword>
<dbReference type="PANTHER" id="PTHR38039:SF1">
    <property type="entry name" value="TOXIN YOEB"/>
    <property type="match status" value="1"/>
</dbReference>
<dbReference type="Pfam" id="PF06769">
    <property type="entry name" value="YoeB_toxin"/>
    <property type="match status" value="1"/>
</dbReference>
<accession>A0A3A8EGC1</accession>
<dbReference type="Proteomes" id="UP000282388">
    <property type="component" value="Unassembled WGS sequence"/>
</dbReference>
<sequence length="102" mass="12065">MTAKQKQRNKKQAQENVALSWDDHAWDDYQYWLKTSPEIFSKVNDLINESLKTPFSGTGKPEPLKENLSGFISRRITKEHRLVYMYEKGVLHIASCRYHYDD</sequence>
<keyword evidence="4" id="KW-0255">Endonuclease</keyword>
<dbReference type="GO" id="GO:0098795">
    <property type="term" value="P:global gene silencing by mRNA cleavage"/>
    <property type="evidence" value="ECO:0007669"/>
    <property type="project" value="TreeGrafter"/>
</dbReference>
<dbReference type="GO" id="GO:0006401">
    <property type="term" value="P:RNA catabolic process"/>
    <property type="evidence" value="ECO:0007669"/>
    <property type="project" value="InterPro"/>
</dbReference>
<evidence type="ECO:0000256" key="5">
    <source>
        <dbReference type="ARBA" id="ARBA00022801"/>
    </source>
</evidence>
<dbReference type="Gene3D" id="3.30.2310.20">
    <property type="entry name" value="RelE-like"/>
    <property type="match status" value="1"/>
</dbReference>